<dbReference type="RefSeq" id="WP_258826033.1">
    <property type="nucleotide sequence ID" value="NZ_JANUHA010000001.1"/>
</dbReference>
<dbReference type="PROSITE" id="PS50110">
    <property type="entry name" value="RESPONSE_REGULATORY"/>
    <property type="match status" value="1"/>
</dbReference>
<evidence type="ECO:0000256" key="1">
    <source>
        <dbReference type="PROSITE-ProRule" id="PRU00169"/>
    </source>
</evidence>
<dbReference type="InterPro" id="IPR011006">
    <property type="entry name" value="CheY-like_superfamily"/>
</dbReference>
<dbReference type="SMART" id="SM00448">
    <property type="entry name" value="REC"/>
    <property type="match status" value="1"/>
</dbReference>
<dbReference type="GO" id="GO:0003677">
    <property type="term" value="F:DNA binding"/>
    <property type="evidence" value="ECO:0007669"/>
    <property type="project" value="UniProtKB-KW"/>
</dbReference>
<dbReference type="Pfam" id="PF04397">
    <property type="entry name" value="LytTR"/>
    <property type="match status" value="1"/>
</dbReference>
<dbReference type="SUPFAM" id="SSF52172">
    <property type="entry name" value="CheY-like"/>
    <property type="match status" value="1"/>
</dbReference>
<dbReference type="Gene3D" id="2.40.50.1020">
    <property type="entry name" value="LytTr DNA-binding domain"/>
    <property type="match status" value="1"/>
</dbReference>
<comment type="caution">
    <text evidence="4">The sequence shown here is derived from an EMBL/GenBank/DDBJ whole genome shotgun (WGS) entry which is preliminary data.</text>
</comment>
<feature type="modified residue" description="4-aspartylphosphate" evidence="1">
    <location>
        <position position="59"/>
    </location>
</feature>
<dbReference type="EMBL" id="JANUHA010000001">
    <property type="protein sequence ID" value="MCS0594947.1"/>
    <property type="molecule type" value="Genomic_DNA"/>
</dbReference>
<dbReference type="InterPro" id="IPR007492">
    <property type="entry name" value="LytTR_DNA-bd_dom"/>
</dbReference>
<feature type="domain" description="Response regulatory" evidence="2">
    <location>
        <begin position="8"/>
        <end position="122"/>
    </location>
</feature>
<reference evidence="4 5" key="1">
    <citation type="submission" date="2022-08" db="EMBL/GenBank/DDBJ databases">
        <title>Reclassification of Massilia species as members of the genera Telluria, Duganella, Pseudoduganella, Mokoshia gen. nov. and Zemynaea gen. nov. using orthogonal and non-orthogonal genome-based approaches.</title>
        <authorList>
            <person name="Bowman J.P."/>
        </authorList>
    </citation>
    <scope>NUCLEOTIDE SEQUENCE [LARGE SCALE GENOMIC DNA]</scope>
    <source>
        <strain evidence="4 5">JCM 31661</strain>
    </source>
</reference>
<protein>
    <submittedName>
        <fullName evidence="4">LytTR family DNA-binding domain-containing protein</fullName>
    </submittedName>
</protein>
<organism evidence="4 5">
    <name type="scientific">Massilia agri</name>
    <dbReference type="NCBI Taxonomy" id="1886785"/>
    <lineage>
        <taxon>Bacteria</taxon>
        <taxon>Pseudomonadati</taxon>
        <taxon>Pseudomonadota</taxon>
        <taxon>Betaproteobacteria</taxon>
        <taxon>Burkholderiales</taxon>
        <taxon>Oxalobacteraceae</taxon>
        <taxon>Telluria group</taxon>
        <taxon>Massilia</taxon>
    </lineage>
</organism>
<dbReference type="PROSITE" id="PS50930">
    <property type="entry name" value="HTH_LYTTR"/>
    <property type="match status" value="1"/>
</dbReference>
<keyword evidence="4" id="KW-0238">DNA-binding</keyword>
<feature type="domain" description="HTH LytTR-type" evidence="3">
    <location>
        <begin position="151"/>
        <end position="255"/>
    </location>
</feature>
<dbReference type="PANTHER" id="PTHR37299:SF1">
    <property type="entry name" value="STAGE 0 SPORULATION PROTEIN A HOMOLOG"/>
    <property type="match status" value="1"/>
</dbReference>
<dbReference type="SMART" id="SM00850">
    <property type="entry name" value="LytTR"/>
    <property type="match status" value="1"/>
</dbReference>
<name>A0ABT2AFE9_9BURK</name>
<gene>
    <name evidence="4" type="ORF">NX780_01145</name>
</gene>
<keyword evidence="5" id="KW-1185">Reference proteome</keyword>
<dbReference type="Pfam" id="PF00072">
    <property type="entry name" value="Response_reg"/>
    <property type="match status" value="1"/>
</dbReference>
<evidence type="ECO:0000259" key="2">
    <source>
        <dbReference type="PROSITE" id="PS50110"/>
    </source>
</evidence>
<dbReference type="InterPro" id="IPR046947">
    <property type="entry name" value="LytR-like"/>
</dbReference>
<keyword evidence="1" id="KW-0597">Phosphoprotein</keyword>
<proteinExistence type="predicted"/>
<dbReference type="InterPro" id="IPR001789">
    <property type="entry name" value="Sig_transdc_resp-reg_receiver"/>
</dbReference>
<dbReference type="PANTHER" id="PTHR37299">
    <property type="entry name" value="TRANSCRIPTIONAL REGULATOR-RELATED"/>
    <property type="match status" value="1"/>
</dbReference>
<dbReference type="Gene3D" id="3.40.50.2300">
    <property type="match status" value="1"/>
</dbReference>
<evidence type="ECO:0000259" key="3">
    <source>
        <dbReference type="PROSITE" id="PS50930"/>
    </source>
</evidence>
<sequence length="259" mass="28045">MNTIHAIRYLIVDDEMPGRVNLRLAMAAHAGWQLAAECGGAASARAALEKQPVDVVFLDIRMPGQSGLELARDISRLPEPPLVIFVTAYSEHAIDAFDVHALDYLLKPIDDVRLAQAVERAAAMLGQREAYGAALRRYVKAGKGGRPLDTISVRSVGRIEQVKVSDILRIESAGNYVELHLAGRTVLHRMTISRLEGLLPPGEFLRVHRGTIVRCAEIVRLESGGDGGYALTLRGGGTVAVSERYVAALKLALQAGQRP</sequence>
<dbReference type="Proteomes" id="UP001206572">
    <property type="component" value="Unassembled WGS sequence"/>
</dbReference>
<evidence type="ECO:0000313" key="5">
    <source>
        <dbReference type="Proteomes" id="UP001206572"/>
    </source>
</evidence>
<accession>A0ABT2AFE9</accession>
<evidence type="ECO:0000313" key="4">
    <source>
        <dbReference type="EMBL" id="MCS0594947.1"/>
    </source>
</evidence>